<evidence type="ECO:0000313" key="3">
    <source>
        <dbReference type="Proteomes" id="UP000828390"/>
    </source>
</evidence>
<accession>A0A9D4RBJ6</accession>
<evidence type="ECO:0000313" key="2">
    <source>
        <dbReference type="EMBL" id="KAH3860702.1"/>
    </source>
</evidence>
<reference evidence="2" key="2">
    <citation type="submission" date="2020-11" db="EMBL/GenBank/DDBJ databases">
        <authorList>
            <person name="McCartney M.A."/>
            <person name="Auch B."/>
            <person name="Kono T."/>
            <person name="Mallez S."/>
            <person name="Becker A."/>
            <person name="Gohl D.M."/>
            <person name="Silverstein K.A.T."/>
            <person name="Koren S."/>
            <person name="Bechman K.B."/>
            <person name="Herman A."/>
            <person name="Abrahante J.E."/>
            <person name="Garbe J."/>
        </authorList>
    </citation>
    <scope>NUCLEOTIDE SEQUENCE</scope>
    <source>
        <strain evidence="2">Duluth1</strain>
        <tissue evidence="2">Whole animal</tissue>
    </source>
</reference>
<feature type="domain" description="NACHT" evidence="1">
    <location>
        <begin position="44"/>
        <end position="181"/>
    </location>
</feature>
<reference evidence="2" key="1">
    <citation type="journal article" date="2019" name="bioRxiv">
        <title>The Genome of the Zebra Mussel, Dreissena polymorpha: A Resource for Invasive Species Research.</title>
        <authorList>
            <person name="McCartney M.A."/>
            <person name="Auch B."/>
            <person name="Kono T."/>
            <person name="Mallez S."/>
            <person name="Zhang Y."/>
            <person name="Obille A."/>
            <person name="Becker A."/>
            <person name="Abrahante J.E."/>
            <person name="Garbe J."/>
            <person name="Badalamenti J.P."/>
            <person name="Herman A."/>
            <person name="Mangelson H."/>
            <person name="Liachko I."/>
            <person name="Sullivan S."/>
            <person name="Sone E.D."/>
            <person name="Koren S."/>
            <person name="Silverstein K.A.T."/>
            <person name="Beckman K.B."/>
            <person name="Gohl D.M."/>
        </authorList>
    </citation>
    <scope>NUCLEOTIDE SEQUENCE</scope>
    <source>
        <strain evidence="2">Duluth1</strain>
        <tissue evidence="2">Whole animal</tissue>
    </source>
</reference>
<dbReference type="Pfam" id="PF05729">
    <property type="entry name" value="NACHT"/>
    <property type="match status" value="1"/>
</dbReference>
<dbReference type="EMBL" id="JAIWYP010000002">
    <property type="protein sequence ID" value="KAH3860702.1"/>
    <property type="molecule type" value="Genomic_DNA"/>
</dbReference>
<dbReference type="AlphaFoldDB" id="A0A9D4RBJ6"/>
<name>A0A9D4RBJ6_DREPO</name>
<comment type="caution">
    <text evidence="2">The sequence shown here is derived from an EMBL/GenBank/DDBJ whole genome shotgun (WGS) entry which is preliminary data.</text>
</comment>
<organism evidence="2 3">
    <name type="scientific">Dreissena polymorpha</name>
    <name type="common">Zebra mussel</name>
    <name type="synonym">Mytilus polymorpha</name>
    <dbReference type="NCBI Taxonomy" id="45954"/>
    <lineage>
        <taxon>Eukaryota</taxon>
        <taxon>Metazoa</taxon>
        <taxon>Spiralia</taxon>
        <taxon>Lophotrochozoa</taxon>
        <taxon>Mollusca</taxon>
        <taxon>Bivalvia</taxon>
        <taxon>Autobranchia</taxon>
        <taxon>Heteroconchia</taxon>
        <taxon>Euheterodonta</taxon>
        <taxon>Imparidentia</taxon>
        <taxon>Neoheterodontei</taxon>
        <taxon>Myida</taxon>
        <taxon>Dreissenoidea</taxon>
        <taxon>Dreissenidae</taxon>
        <taxon>Dreissena</taxon>
    </lineage>
</organism>
<sequence length="267" mass="31519">MNILEFFVPPCVKRILCKKGGRQRQKFQVHTYRDMLFVENKIHRYVYMQGEPGVGKSTFMSKFVLDWSRTVVFESQHAETNVSFGDVDTLQAFRFLFHVSLRDSREQREVLEMIKEQIIDRIYSGDRREKAYKLIVKILETETCCVNMDGLDEWTDFKGKLAVPIVATCYPQCTVLITTRPWKLVDERIKDSHIDCLLEIEGIKEPDMLIELILTSLHHEKPMEACVKVSEYIHKCNLTKFLMSPMFFFFYNSISYIRCKHVYDHTS</sequence>
<gene>
    <name evidence="2" type="ORF">DPMN_023620</name>
</gene>
<dbReference type="PANTHER" id="PTHR46312">
    <property type="entry name" value="NACHT DOMAIN-CONTAINING PROTEIN"/>
    <property type="match status" value="1"/>
</dbReference>
<dbReference type="Proteomes" id="UP000828390">
    <property type="component" value="Unassembled WGS sequence"/>
</dbReference>
<protein>
    <recommendedName>
        <fullName evidence="1">NACHT domain-containing protein</fullName>
    </recommendedName>
</protein>
<proteinExistence type="predicted"/>
<dbReference type="InterPro" id="IPR027417">
    <property type="entry name" value="P-loop_NTPase"/>
</dbReference>
<dbReference type="SUPFAM" id="SSF52540">
    <property type="entry name" value="P-loop containing nucleoside triphosphate hydrolases"/>
    <property type="match status" value="1"/>
</dbReference>
<dbReference type="InterPro" id="IPR007111">
    <property type="entry name" value="NACHT_NTPase"/>
</dbReference>
<keyword evidence="3" id="KW-1185">Reference proteome</keyword>
<dbReference type="PANTHER" id="PTHR46312:SF2">
    <property type="entry name" value="NUCLEOTIDE-BINDING OLIGOMERIZATION DOMAIN-CONTAINING PROTEIN 2-LIKE"/>
    <property type="match status" value="1"/>
</dbReference>
<dbReference type="Gene3D" id="3.40.50.300">
    <property type="entry name" value="P-loop containing nucleotide triphosphate hydrolases"/>
    <property type="match status" value="1"/>
</dbReference>
<evidence type="ECO:0000259" key="1">
    <source>
        <dbReference type="PROSITE" id="PS50837"/>
    </source>
</evidence>
<dbReference type="PROSITE" id="PS50837">
    <property type="entry name" value="NACHT"/>
    <property type="match status" value="1"/>
</dbReference>